<proteinExistence type="predicted"/>
<gene>
    <name evidence="2" type="ORF">Vretifemale_20706</name>
</gene>
<protein>
    <recommendedName>
        <fullName evidence="4">Kinetochore protein Spc24</fullName>
    </recommendedName>
</protein>
<evidence type="ECO:0000256" key="1">
    <source>
        <dbReference type="SAM" id="Coils"/>
    </source>
</evidence>
<dbReference type="Gene3D" id="3.30.160.570">
    <property type="entry name" value="Ncd80 complex, Spc24 subunit"/>
    <property type="match status" value="1"/>
</dbReference>
<organism evidence="2 3">
    <name type="scientific">Volvox reticuliferus</name>
    <dbReference type="NCBI Taxonomy" id="1737510"/>
    <lineage>
        <taxon>Eukaryota</taxon>
        <taxon>Viridiplantae</taxon>
        <taxon>Chlorophyta</taxon>
        <taxon>core chlorophytes</taxon>
        <taxon>Chlorophyceae</taxon>
        <taxon>CS clade</taxon>
        <taxon>Chlamydomonadales</taxon>
        <taxon>Volvocaceae</taxon>
        <taxon>Volvox</taxon>
    </lineage>
</organism>
<evidence type="ECO:0000313" key="2">
    <source>
        <dbReference type="EMBL" id="GIL93292.1"/>
    </source>
</evidence>
<keyword evidence="1" id="KW-0175">Coiled coil</keyword>
<dbReference type="EMBL" id="BNCP01000093">
    <property type="protein sequence ID" value="GIL93292.1"/>
    <property type="molecule type" value="Genomic_DNA"/>
</dbReference>
<reference evidence="2" key="1">
    <citation type="journal article" date="2021" name="Proc. Natl. Acad. Sci. U.S.A.">
        <title>Three genomes in the algal genus Volvox reveal the fate of a haploid sex-determining region after a transition to homothallism.</title>
        <authorList>
            <person name="Yamamoto K."/>
            <person name="Hamaji T."/>
            <person name="Kawai-Toyooka H."/>
            <person name="Matsuzaki R."/>
            <person name="Takahashi F."/>
            <person name="Nishimura Y."/>
            <person name="Kawachi M."/>
            <person name="Noguchi H."/>
            <person name="Minakuchi Y."/>
            <person name="Umen J.G."/>
            <person name="Toyoda A."/>
            <person name="Nozaki H."/>
        </authorList>
    </citation>
    <scope>NUCLEOTIDE SEQUENCE</scope>
    <source>
        <strain evidence="2">NIES-3786</strain>
    </source>
</reference>
<accession>A0A8J4D405</accession>
<evidence type="ECO:0008006" key="4">
    <source>
        <dbReference type="Google" id="ProtNLM"/>
    </source>
</evidence>
<dbReference type="OrthoDB" id="49185at2759"/>
<name>A0A8J4D405_9CHLO</name>
<comment type="caution">
    <text evidence="2">The sequence shown here is derived from an EMBL/GenBank/DDBJ whole genome shotgun (WGS) entry which is preliminary data.</text>
</comment>
<feature type="coiled-coil region" evidence="1">
    <location>
        <begin position="85"/>
        <end position="126"/>
    </location>
</feature>
<keyword evidence="3" id="KW-1185">Reference proteome</keyword>
<sequence length="197" mass="22147">MTMARAAEPFAEATHYIKVVYQEYSKRNDLDTCDTIEQEISDLVQMCSTTEAEVRQTIKELSKHVHDLETVASYPHREGLHADRVAALQRQIDVAKRVIEDMDVQARTAEQQCEEVDARLRSATAAAREAAAASSSLAANLKSQLAMYKHITSTTWWPGKPTISGTVSDTKTGDIRVFDFDQNISQFELVNKLWDLL</sequence>
<dbReference type="Proteomes" id="UP000747110">
    <property type="component" value="Unassembled WGS sequence"/>
</dbReference>
<evidence type="ECO:0000313" key="3">
    <source>
        <dbReference type="Proteomes" id="UP000747110"/>
    </source>
</evidence>
<dbReference type="AlphaFoldDB" id="A0A8J4D405"/>